<proteinExistence type="predicted"/>
<reference evidence="2 3" key="1">
    <citation type="submission" date="2018-06" db="EMBL/GenBank/DDBJ databases">
        <title>Genomic Encyclopedia of Type Strains, Phase IV (KMG-IV): sequencing the most valuable type-strain genomes for metagenomic binning, comparative biology and taxonomic classification.</title>
        <authorList>
            <person name="Goeker M."/>
        </authorList>
    </citation>
    <scope>NUCLEOTIDE SEQUENCE [LARGE SCALE GENOMIC DNA]</scope>
    <source>
        <strain evidence="2 3">DSM 24875</strain>
    </source>
</reference>
<comment type="caution">
    <text evidence="2">The sequence shown here is derived from an EMBL/GenBank/DDBJ whole genome shotgun (WGS) entry which is preliminary data.</text>
</comment>
<dbReference type="GO" id="GO:0016020">
    <property type="term" value="C:membrane"/>
    <property type="evidence" value="ECO:0007669"/>
    <property type="project" value="TreeGrafter"/>
</dbReference>
<evidence type="ECO:0000259" key="1">
    <source>
        <dbReference type="Pfam" id="PF12697"/>
    </source>
</evidence>
<dbReference type="EMBL" id="QNRK01000008">
    <property type="protein sequence ID" value="RBP15498.1"/>
    <property type="molecule type" value="Genomic_DNA"/>
</dbReference>
<name>A0A366FLI2_9HYPH</name>
<dbReference type="InterPro" id="IPR029058">
    <property type="entry name" value="AB_hydrolase_fold"/>
</dbReference>
<gene>
    <name evidence="2" type="ORF">DFR50_10854</name>
</gene>
<dbReference type="InterPro" id="IPR000073">
    <property type="entry name" value="AB_hydrolase_1"/>
</dbReference>
<dbReference type="Pfam" id="PF12697">
    <property type="entry name" value="Abhydrolase_6"/>
    <property type="match status" value="1"/>
</dbReference>
<accession>A0A366FLI2</accession>
<evidence type="ECO:0000313" key="3">
    <source>
        <dbReference type="Proteomes" id="UP000253529"/>
    </source>
</evidence>
<dbReference type="InterPro" id="IPR050266">
    <property type="entry name" value="AB_hydrolase_sf"/>
</dbReference>
<keyword evidence="3" id="KW-1185">Reference proteome</keyword>
<dbReference type="AlphaFoldDB" id="A0A366FLI2"/>
<evidence type="ECO:0000313" key="2">
    <source>
        <dbReference type="EMBL" id="RBP15498.1"/>
    </source>
</evidence>
<dbReference type="PANTHER" id="PTHR43798">
    <property type="entry name" value="MONOACYLGLYCEROL LIPASE"/>
    <property type="match status" value="1"/>
</dbReference>
<dbReference type="RefSeq" id="WP_113888804.1">
    <property type="nucleotide sequence ID" value="NZ_QNRK01000008.1"/>
</dbReference>
<dbReference type="Proteomes" id="UP000253529">
    <property type="component" value="Unassembled WGS sequence"/>
</dbReference>
<feature type="domain" description="AB hydrolase-1" evidence="1">
    <location>
        <begin position="25"/>
        <end position="259"/>
    </location>
</feature>
<dbReference type="PRINTS" id="PR00111">
    <property type="entry name" value="ABHYDROLASE"/>
</dbReference>
<protein>
    <submittedName>
        <fullName evidence="2">Pimeloyl-ACP methyl ester carboxylesterase</fullName>
    </submittedName>
</protein>
<dbReference type="Gene3D" id="3.40.50.1820">
    <property type="entry name" value="alpha/beta hydrolase"/>
    <property type="match status" value="1"/>
</dbReference>
<sequence length="271" mass="27916">MNTTTIDAPNGAVAVHQSAGQGPAIVLVHGNSSSSRAFARQLDGPLGARFRLVAIDLPGHGASADAKDASLYSLRGHAAAVRAVVDALGLADAHFVGWSLGGHVALEMAPDLPLAKGFVIYGTPPLAFPPAMDEAFLPNPAMGAGFAATIDRDQAAAYVAAFFAPGFSDVPGSFLEDALRTDGRARSGLAASIAPDGYRDEVVVVRELKAPLAILHGEREQLVSGAYLAALDAPTLWRGAVQIVPGAGHAPHWERPDAFDALVTAFVAETA</sequence>
<dbReference type="OrthoDB" id="9804723at2"/>
<dbReference type="PANTHER" id="PTHR43798:SF33">
    <property type="entry name" value="HYDROLASE, PUTATIVE (AFU_ORTHOLOGUE AFUA_2G14860)-RELATED"/>
    <property type="match status" value="1"/>
</dbReference>
<dbReference type="SUPFAM" id="SSF53474">
    <property type="entry name" value="alpha/beta-Hydrolases"/>
    <property type="match status" value="1"/>
</dbReference>
<organism evidence="2 3">
    <name type="scientific">Roseiarcus fermentans</name>
    <dbReference type="NCBI Taxonomy" id="1473586"/>
    <lineage>
        <taxon>Bacteria</taxon>
        <taxon>Pseudomonadati</taxon>
        <taxon>Pseudomonadota</taxon>
        <taxon>Alphaproteobacteria</taxon>
        <taxon>Hyphomicrobiales</taxon>
        <taxon>Roseiarcaceae</taxon>
        <taxon>Roseiarcus</taxon>
    </lineage>
</organism>